<dbReference type="Gene3D" id="3.40.50.1820">
    <property type="entry name" value="alpha/beta hydrolase"/>
    <property type="match status" value="1"/>
</dbReference>
<accession>A0A3R7WA95</accession>
<dbReference type="GO" id="GO:0005829">
    <property type="term" value="C:cytosol"/>
    <property type="evidence" value="ECO:0007669"/>
    <property type="project" value="TreeGrafter"/>
</dbReference>
<dbReference type="VEuPathDB" id="FungiDB:H257_13269"/>
<organism evidence="3 4">
    <name type="scientific">Aphanomyces astaci</name>
    <name type="common">Crayfish plague agent</name>
    <dbReference type="NCBI Taxonomy" id="112090"/>
    <lineage>
        <taxon>Eukaryota</taxon>
        <taxon>Sar</taxon>
        <taxon>Stramenopiles</taxon>
        <taxon>Oomycota</taxon>
        <taxon>Saprolegniomycetes</taxon>
        <taxon>Saprolegniales</taxon>
        <taxon>Verrucalvaceae</taxon>
        <taxon>Aphanomyces</taxon>
    </lineage>
</organism>
<gene>
    <name evidence="3" type="ORF">B5M09_005781</name>
</gene>
<keyword evidence="1" id="KW-1133">Transmembrane helix</keyword>
<evidence type="ECO:0000256" key="1">
    <source>
        <dbReference type="SAM" id="Phobius"/>
    </source>
</evidence>
<dbReference type="Pfam" id="PF10193">
    <property type="entry name" value="Telomere_reg-2"/>
    <property type="match status" value="1"/>
</dbReference>
<dbReference type="InterPro" id="IPR051970">
    <property type="entry name" value="TEL2_Regulation"/>
</dbReference>
<evidence type="ECO:0000313" key="3">
    <source>
        <dbReference type="EMBL" id="RQM20380.1"/>
    </source>
</evidence>
<reference evidence="3" key="1">
    <citation type="submission" date="2018-07" db="EMBL/GenBank/DDBJ databases">
        <title>Annotation of Aphanomyces astaci genome assembly.</title>
        <authorList>
            <person name="Studholme D.J."/>
        </authorList>
    </citation>
    <scope>NUCLEOTIDE SEQUENCE [LARGE SCALE GENOMIC DNA]</scope>
    <source>
        <strain evidence="3">Pc</strain>
    </source>
</reference>
<dbReference type="GO" id="GO:0042162">
    <property type="term" value="F:telomeric DNA binding"/>
    <property type="evidence" value="ECO:0007669"/>
    <property type="project" value="TreeGrafter"/>
</dbReference>
<evidence type="ECO:0000259" key="2">
    <source>
        <dbReference type="Pfam" id="PF10193"/>
    </source>
</evidence>
<keyword evidence="4" id="KW-1185">Reference proteome</keyword>
<dbReference type="GO" id="GO:0051879">
    <property type="term" value="F:Hsp90 protein binding"/>
    <property type="evidence" value="ECO:0007669"/>
    <property type="project" value="TreeGrafter"/>
</dbReference>
<dbReference type="PANTHER" id="PTHR15830:SF10">
    <property type="entry name" value="TELOMERE LENGTH REGULATION PROTEIN TEL2 HOMOLOG"/>
    <property type="match status" value="1"/>
</dbReference>
<protein>
    <recommendedName>
        <fullName evidence="2">Telomere length regulation protein conserved domain-containing protein</fullName>
    </recommendedName>
</protein>
<dbReference type="Proteomes" id="UP000284702">
    <property type="component" value="Unassembled WGS sequence"/>
</dbReference>
<dbReference type="GO" id="GO:0051083">
    <property type="term" value="P:'de novo' cotranslational protein folding"/>
    <property type="evidence" value="ECO:0007669"/>
    <property type="project" value="TreeGrafter"/>
</dbReference>
<dbReference type="AlphaFoldDB" id="A0A3R7WA95"/>
<dbReference type="VEuPathDB" id="FungiDB:H257_13270"/>
<dbReference type="SUPFAM" id="SSF53474">
    <property type="entry name" value="alpha/beta-Hydrolases"/>
    <property type="match status" value="1"/>
</dbReference>
<sequence>MDGLTRFNTSPSDFLISSAFSPQGGAMSLYTGYQLDKALAGILVLSGYLPNQEDTVVRLDWAKRSLDVLKASHAVTTADFKVYPDMEHSACLDELDAIEKWLKKRLPHVASFTWDDVSCRLAGRALVGFLGAAGTSALFTELLRTASNEVSRRVYIRRSNTRNSHQAAIDVVITRVGAVPGAAIPSICYPSFIPSVLSHLNTATPAIAPTWLQVLVPHPVCQYELTKLVLHTPLHVPTHAMLVRLLWSSDASSFDHVFHSVVLAWATRDNSVTETNRSVSIGRFLTAGLLHVLQATTSTSKSYLDQHGWTAYLCKGIQVRLLDEHMGHALMEVRHTGMRVATALSHILSPESPLVFDDLPPDDEEAKDNDNVIVSCIKTTGGIDGGKLNLADKSLNHVNEIEQVTIDENLDALVQSDSDDESGGGDSVVSLDAYEDLSDNDDDDKGNQMIIDQVLQNRAPLVYLWQGKEGLVMEDNRDVTEVALASLPRVIARQPHDLHHMAGEITTVLLRLDDSFQTHVLDDLLMAHVLHTLARVLEATGKNSPHVVSMGKRFLELLWSQRSHALPSVRRQVGNRFWIYVLVFFGLSRVMLVLPSFVWQEEVDRLNLGPHLVPFLQYHKDMDPDGGCRTAANLLLTTISQG</sequence>
<dbReference type="PANTHER" id="PTHR15830">
    <property type="entry name" value="TELOMERE LENGTH REGULATION PROTEIN TEL2 FAMILY MEMBER"/>
    <property type="match status" value="1"/>
</dbReference>
<name>A0A3R7WA95_APHAT</name>
<feature type="domain" description="Telomere length regulation protein conserved" evidence="2">
    <location>
        <begin position="462"/>
        <end position="527"/>
    </location>
</feature>
<keyword evidence="1" id="KW-0472">Membrane</keyword>
<proteinExistence type="predicted"/>
<feature type="transmembrane region" description="Helical" evidence="1">
    <location>
        <begin position="577"/>
        <end position="599"/>
    </location>
</feature>
<comment type="caution">
    <text evidence="3">The sequence shown here is derived from an EMBL/GenBank/DDBJ whole genome shotgun (WGS) entry which is preliminary data.</text>
</comment>
<dbReference type="EMBL" id="MZMZ02003914">
    <property type="protein sequence ID" value="RQM20380.1"/>
    <property type="molecule type" value="Genomic_DNA"/>
</dbReference>
<keyword evidence="1" id="KW-0812">Transmembrane</keyword>
<dbReference type="InterPro" id="IPR019337">
    <property type="entry name" value="Telomere_length_regulation_dom"/>
</dbReference>
<dbReference type="InterPro" id="IPR029058">
    <property type="entry name" value="AB_hydrolase_fold"/>
</dbReference>
<evidence type="ECO:0000313" key="4">
    <source>
        <dbReference type="Proteomes" id="UP000284702"/>
    </source>
</evidence>